<comment type="caution">
    <text evidence="1">The sequence shown here is derived from an EMBL/GenBank/DDBJ whole genome shotgun (WGS) entry which is preliminary data.</text>
</comment>
<evidence type="ECO:0000313" key="2">
    <source>
        <dbReference type="Proteomes" id="UP000293874"/>
    </source>
</evidence>
<organism evidence="1 2">
    <name type="scientific">Pseudobacter ginsenosidimutans</name>
    <dbReference type="NCBI Taxonomy" id="661488"/>
    <lineage>
        <taxon>Bacteria</taxon>
        <taxon>Pseudomonadati</taxon>
        <taxon>Bacteroidota</taxon>
        <taxon>Chitinophagia</taxon>
        <taxon>Chitinophagales</taxon>
        <taxon>Chitinophagaceae</taxon>
        <taxon>Pseudobacter</taxon>
    </lineage>
</organism>
<name>A0A4Q7N476_9BACT</name>
<evidence type="ECO:0000313" key="1">
    <source>
        <dbReference type="EMBL" id="RZS75803.1"/>
    </source>
</evidence>
<dbReference type="EMBL" id="SGXA01000001">
    <property type="protein sequence ID" value="RZS75803.1"/>
    <property type="molecule type" value="Genomic_DNA"/>
</dbReference>
<dbReference type="AlphaFoldDB" id="A0A4Q7N476"/>
<dbReference type="Proteomes" id="UP000293874">
    <property type="component" value="Unassembled WGS sequence"/>
</dbReference>
<sequence>MIIRKGKYPVTILKLSILINFVGIRAMVCKPANNMIINHTAIVFTNPFEQIEIKWLGVSLVFHPTKVIFIFIVSPPV</sequence>
<protein>
    <submittedName>
        <fullName evidence="1">Uncharacterized protein</fullName>
    </submittedName>
</protein>
<gene>
    <name evidence="1" type="ORF">EV199_1678</name>
</gene>
<reference evidence="1 2" key="1">
    <citation type="submission" date="2019-02" db="EMBL/GenBank/DDBJ databases">
        <title>Genomic Encyclopedia of Type Strains, Phase IV (KMG-IV): sequencing the most valuable type-strain genomes for metagenomic binning, comparative biology and taxonomic classification.</title>
        <authorList>
            <person name="Goeker M."/>
        </authorList>
    </citation>
    <scope>NUCLEOTIDE SEQUENCE [LARGE SCALE GENOMIC DNA]</scope>
    <source>
        <strain evidence="1 2">DSM 18116</strain>
    </source>
</reference>
<accession>A0A4Q7N476</accession>
<keyword evidence="2" id="KW-1185">Reference proteome</keyword>
<proteinExistence type="predicted"/>